<evidence type="ECO:0000313" key="1">
    <source>
        <dbReference type="EMBL" id="KAG6009567.1"/>
    </source>
</evidence>
<sequence>MGGQDVYPCRSHPRQILHLDMSHSATTSSRGNSIQTHGRWSDGLGVANPLGARLSFGAFLALRVAASGADGSSGHSVARFEP</sequence>
<protein>
    <submittedName>
        <fullName evidence="1">Uncharacterized protein</fullName>
    </submittedName>
</protein>
<reference evidence="1" key="1">
    <citation type="journal article" date="2020" name="bioRxiv">
        <title>Whole genome comparisons of ergot fungi reveals the divergence and evolution of species within the genus Claviceps are the result of varying mechanisms driving genome evolution and host range expansion.</title>
        <authorList>
            <person name="Wyka S.A."/>
            <person name="Mondo S.J."/>
            <person name="Liu M."/>
            <person name="Dettman J."/>
            <person name="Nalam V."/>
            <person name="Broders K.D."/>
        </authorList>
    </citation>
    <scope>NUCLEOTIDE SEQUENCE</scope>
    <source>
        <strain evidence="1">CCC 602</strain>
    </source>
</reference>
<proteinExistence type="predicted"/>
<dbReference type="Proteomes" id="UP000748025">
    <property type="component" value="Unassembled WGS sequence"/>
</dbReference>
<evidence type="ECO:0000313" key="2">
    <source>
        <dbReference type="Proteomes" id="UP000748025"/>
    </source>
</evidence>
<organism evidence="1 2">
    <name type="scientific">Claviceps pusilla</name>
    <dbReference type="NCBI Taxonomy" id="123648"/>
    <lineage>
        <taxon>Eukaryota</taxon>
        <taxon>Fungi</taxon>
        <taxon>Dikarya</taxon>
        <taxon>Ascomycota</taxon>
        <taxon>Pezizomycotina</taxon>
        <taxon>Sordariomycetes</taxon>
        <taxon>Hypocreomycetidae</taxon>
        <taxon>Hypocreales</taxon>
        <taxon>Clavicipitaceae</taxon>
        <taxon>Claviceps</taxon>
    </lineage>
</organism>
<comment type="caution">
    <text evidence="1">The sequence shown here is derived from an EMBL/GenBank/DDBJ whole genome shotgun (WGS) entry which is preliminary data.</text>
</comment>
<name>A0A9P7NCQ4_9HYPO</name>
<dbReference type="EMBL" id="SRPW01000986">
    <property type="protein sequence ID" value="KAG6009567.1"/>
    <property type="molecule type" value="Genomic_DNA"/>
</dbReference>
<keyword evidence="2" id="KW-1185">Reference proteome</keyword>
<gene>
    <name evidence="1" type="ORF">E4U43_008697</name>
</gene>
<dbReference type="AlphaFoldDB" id="A0A9P7NCQ4"/>
<accession>A0A9P7NCQ4</accession>